<dbReference type="SMART" id="SM00322">
    <property type="entry name" value="KH"/>
    <property type="match status" value="3"/>
</dbReference>
<proteinExistence type="predicted"/>
<reference evidence="6" key="2">
    <citation type="submission" date="2021-04" db="EMBL/GenBank/DDBJ databases">
        <authorList>
            <person name="Podell S."/>
        </authorList>
    </citation>
    <scope>NUCLEOTIDE SEQUENCE</scope>
    <source>
        <strain evidence="6">Hildebrandi</strain>
    </source>
</reference>
<evidence type="ECO:0000313" key="7">
    <source>
        <dbReference type="Proteomes" id="UP000693970"/>
    </source>
</evidence>
<keyword evidence="4" id="KW-0812">Transmembrane</keyword>
<evidence type="ECO:0000256" key="4">
    <source>
        <dbReference type="SAM" id="Phobius"/>
    </source>
</evidence>
<feature type="compositionally biased region" description="Low complexity" evidence="3">
    <location>
        <begin position="152"/>
        <end position="168"/>
    </location>
</feature>
<feature type="domain" description="K Homology" evidence="5">
    <location>
        <begin position="480"/>
        <end position="548"/>
    </location>
</feature>
<feature type="compositionally biased region" description="Low complexity" evidence="3">
    <location>
        <begin position="262"/>
        <end position="299"/>
    </location>
</feature>
<dbReference type="PANTHER" id="PTHR10288">
    <property type="entry name" value="KH DOMAIN CONTAINING RNA BINDING PROTEIN"/>
    <property type="match status" value="1"/>
</dbReference>
<evidence type="ECO:0000256" key="3">
    <source>
        <dbReference type="SAM" id="MobiDB-lite"/>
    </source>
</evidence>
<feature type="domain" description="K Homology" evidence="5">
    <location>
        <begin position="299"/>
        <end position="379"/>
    </location>
</feature>
<feature type="compositionally biased region" description="Low complexity" evidence="3">
    <location>
        <begin position="181"/>
        <end position="218"/>
    </location>
</feature>
<comment type="caution">
    <text evidence="6">The sequence shown here is derived from an EMBL/GenBank/DDBJ whole genome shotgun (WGS) entry which is preliminary data.</text>
</comment>
<feature type="region of interest" description="Disordered" evidence="3">
    <location>
        <begin position="51"/>
        <end position="234"/>
    </location>
</feature>
<protein>
    <submittedName>
        <fullName evidence="6">KH domain containing protein</fullName>
    </submittedName>
</protein>
<feature type="region of interest" description="Disordered" evidence="3">
    <location>
        <begin position="250"/>
        <end position="299"/>
    </location>
</feature>
<dbReference type="Pfam" id="PF00013">
    <property type="entry name" value="KH_1"/>
    <property type="match status" value="3"/>
</dbReference>
<dbReference type="GO" id="GO:0003723">
    <property type="term" value="F:RNA binding"/>
    <property type="evidence" value="ECO:0007669"/>
    <property type="project" value="UniProtKB-UniRule"/>
</dbReference>
<keyword evidence="4" id="KW-1133">Transmembrane helix</keyword>
<dbReference type="CDD" id="cd00105">
    <property type="entry name" value="KH-I"/>
    <property type="match status" value="1"/>
</dbReference>
<evidence type="ECO:0000256" key="1">
    <source>
        <dbReference type="ARBA" id="ARBA00022737"/>
    </source>
</evidence>
<feature type="compositionally biased region" description="Low complexity" evidence="3">
    <location>
        <begin position="95"/>
        <end position="120"/>
    </location>
</feature>
<feature type="compositionally biased region" description="Basic residues" evidence="3">
    <location>
        <begin position="83"/>
        <end position="92"/>
    </location>
</feature>
<feature type="compositionally biased region" description="Basic residues" evidence="3">
    <location>
        <begin position="169"/>
        <end position="180"/>
    </location>
</feature>
<dbReference type="EMBL" id="JAGRRH010000009">
    <property type="protein sequence ID" value="KAG7363875.1"/>
    <property type="molecule type" value="Genomic_DNA"/>
</dbReference>
<evidence type="ECO:0000313" key="6">
    <source>
        <dbReference type="EMBL" id="KAG7363875.1"/>
    </source>
</evidence>
<dbReference type="InterPro" id="IPR004088">
    <property type="entry name" value="KH_dom_type_1"/>
</dbReference>
<dbReference type="InterPro" id="IPR004087">
    <property type="entry name" value="KH_dom"/>
</dbReference>
<evidence type="ECO:0000256" key="2">
    <source>
        <dbReference type="PROSITE-ProRule" id="PRU00117"/>
    </source>
</evidence>
<keyword evidence="1" id="KW-0677">Repeat</keyword>
<feature type="domain" description="K Homology" evidence="5">
    <location>
        <begin position="390"/>
        <end position="470"/>
    </location>
</feature>
<evidence type="ECO:0000259" key="5">
    <source>
        <dbReference type="SMART" id="SM00322"/>
    </source>
</evidence>
<keyword evidence="4" id="KW-0472">Membrane</keyword>
<sequence>MSSTTSSGDTIPLNDIDSIDNNNMNFLTTYGSHMAGVVIGVVVTLAMVGTMRSGGSSSPSSTTGGSGTTTANSSSNNNNNNNNKKKKKRSKKTGTEITTTTTTNNNSKSNSKSNSNRQKTIQIIVEPSVQHHQDDDDDDDDDDKMKMTLSDTKTQQQQQSSNGNNNNNQKKKKNNKKKKNGTATTNGTTTTNNVVANNVLPKQQQQQEEQQHKQQQQQEEQDFTNNGYGYGYDYYDPKQLRQQEEVWEVIPNNKSKKKKNNKTNNNNNNNKAPSATAVNGTTASSSASTTAPTTATTTTTVTEVVSIDATKVGIIIGPKGSTMTAISAATGCKLDVDAPPKDVKPNPRSTKLLQATVVISQGTSENVAKAKRAVLELAANGYATLLQADTFGEQSLSVHPRVLSQIVGPGGRTIQAIQTSLNVKITIPKTDWKPNMPQIGNIPPSCKVGIAGDDRANVKQAKQVLQYLLKYHHHEITHPGMIHQEVYVPQEFFHCVIGPRGSEIKHIRGNFKVDVYMPTSDGHSENVLVVGNPNNVEKAVRYIELLMERDTEQRAQKYSDEYYG</sequence>
<dbReference type="OrthoDB" id="5204190at2759"/>
<gene>
    <name evidence="6" type="ORF">IV203_037076</name>
</gene>
<reference evidence="6" key="1">
    <citation type="journal article" date="2021" name="Sci. Rep.">
        <title>Diploid genomic architecture of Nitzschia inconspicua, an elite biomass production diatom.</title>
        <authorList>
            <person name="Oliver A."/>
            <person name="Podell S."/>
            <person name="Pinowska A."/>
            <person name="Traller J.C."/>
            <person name="Smith S.R."/>
            <person name="McClure R."/>
            <person name="Beliaev A."/>
            <person name="Bohutskyi P."/>
            <person name="Hill E.A."/>
            <person name="Rabines A."/>
            <person name="Zheng H."/>
            <person name="Allen L.Z."/>
            <person name="Kuo A."/>
            <person name="Grigoriev I.V."/>
            <person name="Allen A.E."/>
            <person name="Hazlebeck D."/>
            <person name="Allen E.E."/>
        </authorList>
    </citation>
    <scope>NUCLEOTIDE SEQUENCE</scope>
    <source>
        <strain evidence="6">Hildebrandi</strain>
    </source>
</reference>
<accession>A0A9K3LK30</accession>
<dbReference type="PROSITE" id="PS50084">
    <property type="entry name" value="KH_TYPE_1"/>
    <property type="match status" value="3"/>
</dbReference>
<keyword evidence="2" id="KW-0694">RNA-binding</keyword>
<feature type="compositionally biased region" description="Low complexity" evidence="3">
    <location>
        <begin position="53"/>
        <end position="82"/>
    </location>
</feature>
<name>A0A9K3LK30_9STRA</name>
<feature type="transmembrane region" description="Helical" evidence="4">
    <location>
        <begin position="30"/>
        <end position="48"/>
    </location>
</feature>
<keyword evidence="7" id="KW-1185">Reference proteome</keyword>
<dbReference type="AlphaFoldDB" id="A0A9K3LK30"/>
<organism evidence="6 7">
    <name type="scientific">Nitzschia inconspicua</name>
    <dbReference type="NCBI Taxonomy" id="303405"/>
    <lineage>
        <taxon>Eukaryota</taxon>
        <taxon>Sar</taxon>
        <taxon>Stramenopiles</taxon>
        <taxon>Ochrophyta</taxon>
        <taxon>Bacillariophyta</taxon>
        <taxon>Bacillariophyceae</taxon>
        <taxon>Bacillariophycidae</taxon>
        <taxon>Bacillariales</taxon>
        <taxon>Bacillariaceae</taxon>
        <taxon>Nitzschia</taxon>
    </lineage>
</organism>
<dbReference type="Proteomes" id="UP000693970">
    <property type="component" value="Unassembled WGS sequence"/>
</dbReference>